<comment type="caution">
    <text evidence="4">The sequence shown here is derived from an EMBL/GenBank/DDBJ whole genome shotgun (WGS) entry which is preliminary data.</text>
</comment>
<dbReference type="InterPro" id="IPR025883">
    <property type="entry name" value="Cadherin-like_domain"/>
</dbReference>
<evidence type="ECO:0008006" key="6">
    <source>
        <dbReference type="Google" id="ProtNLM"/>
    </source>
</evidence>
<dbReference type="InterPro" id="IPR018721">
    <property type="entry name" value="DUF2252"/>
</dbReference>
<reference evidence="5" key="1">
    <citation type="journal article" date="2019" name="Int. J. Syst. Evol. Microbiol.">
        <title>The Global Catalogue of Microorganisms (GCM) 10K type strain sequencing project: providing services to taxonomists for standard genome sequencing and annotation.</title>
        <authorList>
            <consortium name="The Broad Institute Genomics Platform"/>
            <consortium name="The Broad Institute Genome Sequencing Center for Infectious Disease"/>
            <person name="Wu L."/>
            <person name="Ma J."/>
        </authorList>
    </citation>
    <scope>NUCLEOTIDE SEQUENCE [LARGE SCALE GENOMIC DNA]</scope>
    <source>
        <strain evidence="5">CGMCC 1.12769</strain>
    </source>
</reference>
<dbReference type="PROSITE" id="PS51272">
    <property type="entry name" value="SLH"/>
    <property type="match status" value="3"/>
</dbReference>
<dbReference type="Pfam" id="PF12733">
    <property type="entry name" value="Cadherin-like"/>
    <property type="match status" value="1"/>
</dbReference>
<feature type="compositionally biased region" description="Low complexity" evidence="1">
    <location>
        <begin position="1276"/>
        <end position="1285"/>
    </location>
</feature>
<gene>
    <name evidence="4" type="ORF">GCM10008013_39850</name>
</gene>
<evidence type="ECO:0000256" key="1">
    <source>
        <dbReference type="SAM" id="MobiDB-lite"/>
    </source>
</evidence>
<accession>A0ABQ1YQQ4</accession>
<dbReference type="InterPro" id="IPR001322">
    <property type="entry name" value="Lamin_tail_dom"/>
</dbReference>
<feature type="domain" description="LTD" evidence="3">
    <location>
        <begin position="34"/>
        <end position="177"/>
    </location>
</feature>
<feature type="domain" description="SLH" evidence="2">
    <location>
        <begin position="1435"/>
        <end position="1495"/>
    </location>
</feature>
<dbReference type="Pfam" id="PF00932">
    <property type="entry name" value="LTD"/>
    <property type="match status" value="2"/>
</dbReference>
<dbReference type="InterPro" id="IPR041278">
    <property type="entry name" value="ChiW_Ig-like"/>
</dbReference>
<evidence type="ECO:0000259" key="3">
    <source>
        <dbReference type="PROSITE" id="PS51841"/>
    </source>
</evidence>
<dbReference type="InterPro" id="IPR001119">
    <property type="entry name" value="SLH_dom"/>
</dbReference>
<name>A0ABQ1YQQ4_9BACL</name>
<proteinExistence type="predicted"/>
<dbReference type="Pfam" id="PF10009">
    <property type="entry name" value="DUF2252"/>
    <property type="match status" value="1"/>
</dbReference>
<dbReference type="Pfam" id="PF00395">
    <property type="entry name" value="SLH"/>
    <property type="match status" value="3"/>
</dbReference>
<dbReference type="Proteomes" id="UP000659344">
    <property type="component" value="Unassembled WGS sequence"/>
</dbReference>
<feature type="domain" description="SLH" evidence="2">
    <location>
        <begin position="1496"/>
        <end position="1559"/>
    </location>
</feature>
<protein>
    <recommendedName>
        <fullName evidence="6">DUF2252 domain-containing protein</fullName>
    </recommendedName>
</protein>
<evidence type="ECO:0000259" key="2">
    <source>
        <dbReference type="PROSITE" id="PS51272"/>
    </source>
</evidence>
<sequence>MPYVERQRTWTKKLTILLMIVLMVNLFANFGGLNSNIANAAESNHVVISKIFGGGSEHGNADYPYDFIELYNPTNEAVDLTNWSVQYADSSSASDSSSWQVTALTGMIPAKGFYFIQEAGNSTLYDANLPLPDAVGTIHLGNQDGKVALVSDLEKLTMENPTNPVSSSLVDFVGYGTAQSYYGSGPAPSLSANSGIIRYALDEDSQDNRVDFGQVDSSSLSAMMNTLNDTYNSQEALEETPEETIEGPVDLSVNSPIVISKVFGGGSQNENALYKYDFIELYNPTDTAVDLSNWSVQYAVSTSKKDANSWEVTPLSGTIPARGYYLIQEAGDATSKVPELPSPNVIGAINLDNKDGKVALVSDSAPLTVVNPSITPVVSSLVDFVGYGAAQSYQGSGATQAPSAQKVIVRKAQDPNNQAHGISAIGEESELYGNGWNSHDNSADFDIGQLGNFSPYNTSSLIPLSVKVDSANNTIKMDSLREISVSDNQFTVIMNTGAIKDGDLNVADYDVNGLPAGLTVSRAVSDSVHKKIMFTISGTAIADVTEDVNLSVVIKKSASTVGAYDDSRTVGGIKLLNNVPKVKGEVVSNKLSMTEPTKASGSFSIHVTTGTVKDGPLEVTDYAITGLPNGLSVQVSGDTVTNTVTFTISGISLSAVTEALPLTVTLKASAVVSGASLDSDPITGVTLDRYKTPVQSDAARKATLTQRIKEANSYYNDPVTKNYKYGTDGMAATGAAFYRGAPYLLYQDLGEVIPLPDNWKNLTNVKTWIEGDAHVANVGFYDDKFGNIIFDLNDFDGAYIAPFYLDLLRMTSSLYLTRDADPDMLKNVSDAEIRNMAKDMLNEYMLSLQSLVGNNDKNTSATKLDTKHISDGFTKTVMNKLAKKTQLDQLIKWTVPTVDGKHSTGVFNVAGKPDKYREPTAAERAEVELNWRQYVDTLSPDFVSAKLAENTNYFAIKDVAVRIYQGLGSIGSQRYNVLIEGPTVSHDDDLILDVKQSFKPDMFENPDGAQTTPYDSFPGGDGARIKTAYEKLSLDAEDFLGYFNSDTRSFFVHKISPYKGDYEDASGGTFKTKDNLADYVSYIAKSYAYAHARSAEYGGDTFEQSVLDQVFNDSDVWNDFQTSLLNLGEDYYRQVKSDYELMKSDLINGRLIDVASLNGLTLDAGKLSPEFDENKLSYTASVSSDVSSIHVTASSLDSKATIKIKGITYTNGSSKSIALSTGVNVIDFVVTAQDGTTTKTYTVAVTRQAVGGGDNNNNNNNNGNTGSNGNTGNGSGSSTTTPTVNTVTATDGKLTLLQGQSGVVSLGSDIVISIPAGASLEELKLSITRVLNTDGLLTNKEILASPVFEMLKNFKQNFNKPVTLTFVFDPAHLKSDRTVAVFYYDEVKKAWMKVEGSKINGNRISVDVNHFTKYAVLIVDKASGLPVTEQSTDIVPEVSFSDIAGHWAEATIRQSVSSGIVQGYLDGTFKPGNAVTRAEFVVMLMNVLQPQGAGTELSFTDSTKIGAWAQKAIAQAVQTGIIKGYGDGSFRPNAVITRSEMATMIANALELPTESNIPTSFKDDPNIPLWAKGAVESLKKLGLIEGTGTNEFHPSTQTTRAEAVTVLLNMLENMSN</sequence>
<dbReference type="EMBL" id="BMFT01000003">
    <property type="protein sequence ID" value="GGH34240.1"/>
    <property type="molecule type" value="Genomic_DNA"/>
</dbReference>
<feature type="compositionally biased region" description="Low complexity" evidence="1">
    <location>
        <begin position="1255"/>
        <end position="1268"/>
    </location>
</feature>
<dbReference type="PROSITE" id="PS51841">
    <property type="entry name" value="LTD"/>
    <property type="match status" value="2"/>
</dbReference>
<dbReference type="RefSeq" id="WP_188541630.1">
    <property type="nucleotide sequence ID" value="NZ_BMFT01000003.1"/>
</dbReference>
<dbReference type="Pfam" id="PF18683">
    <property type="entry name" value="ChiW_Ig_like"/>
    <property type="match status" value="2"/>
</dbReference>
<dbReference type="PANTHER" id="PTHR39441:SF1">
    <property type="entry name" value="DUF2252 DOMAIN-CONTAINING PROTEIN"/>
    <property type="match status" value="1"/>
</dbReference>
<organism evidence="4 5">
    <name type="scientific">Paenibacillus segetis</name>
    <dbReference type="NCBI Taxonomy" id="1325360"/>
    <lineage>
        <taxon>Bacteria</taxon>
        <taxon>Bacillati</taxon>
        <taxon>Bacillota</taxon>
        <taxon>Bacilli</taxon>
        <taxon>Bacillales</taxon>
        <taxon>Paenibacillaceae</taxon>
        <taxon>Paenibacillus</taxon>
    </lineage>
</organism>
<feature type="domain" description="LTD" evidence="3">
    <location>
        <begin position="239"/>
        <end position="389"/>
    </location>
</feature>
<dbReference type="Gene3D" id="2.60.220.30">
    <property type="match status" value="1"/>
</dbReference>
<keyword evidence="5" id="KW-1185">Reference proteome</keyword>
<evidence type="ECO:0000313" key="5">
    <source>
        <dbReference type="Proteomes" id="UP000659344"/>
    </source>
</evidence>
<dbReference type="PANTHER" id="PTHR39441">
    <property type="entry name" value="DUF2252 DOMAIN-CONTAINING PROTEIN"/>
    <property type="match status" value="1"/>
</dbReference>
<feature type="region of interest" description="Disordered" evidence="1">
    <location>
        <begin position="1249"/>
        <end position="1285"/>
    </location>
</feature>
<feature type="domain" description="SLH" evidence="2">
    <location>
        <begin position="1561"/>
        <end position="1616"/>
    </location>
</feature>
<evidence type="ECO:0000313" key="4">
    <source>
        <dbReference type="EMBL" id="GGH34240.1"/>
    </source>
</evidence>